<reference evidence="1" key="2">
    <citation type="submission" date="2020-05" db="UniProtKB">
        <authorList>
            <consortium name="EnsemblMetazoa"/>
        </authorList>
    </citation>
    <scope>IDENTIFICATION</scope>
    <source>
        <strain evidence="1">IAEA</strain>
    </source>
</reference>
<organism evidence="1 2">
    <name type="scientific">Glossina pallidipes</name>
    <name type="common">Tsetse fly</name>
    <dbReference type="NCBI Taxonomy" id="7398"/>
    <lineage>
        <taxon>Eukaryota</taxon>
        <taxon>Metazoa</taxon>
        <taxon>Ecdysozoa</taxon>
        <taxon>Arthropoda</taxon>
        <taxon>Hexapoda</taxon>
        <taxon>Insecta</taxon>
        <taxon>Pterygota</taxon>
        <taxon>Neoptera</taxon>
        <taxon>Endopterygota</taxon>
        <taxon>Diptera</taxon>
        <taxon>Brachycera</taxon>
        <taxon>Muscomorpha</taxon>
        <taxon>Hippoboscoidea</taxon>
        <taxon>Glossinidae</taxon>
        <taxon>Glossina</taxon>
    </lineage>
</organism>
<dbReference type="VEuPathDB" id="VectorBase:GPAI003162"/>
<sequence>MSNFRTTCHEEYGLRLSEQNLREIKAHFISIIANFGPIQPRGPAENGAKANSGILLIFSSLKRSGLNRLGSGKYSGFSLDFIGQIISVVPPDSLRRVEDPKKQSTGLSILRLTRHSSPETAASPAPIAGLRTIDWTEATLFKDLKNPNTDMQSGKQCSIVSRVSYQDHLMTSPISSLSSGNSLLLSTINVYRYERRLKVLNNITKLDKLVKVAKK</sequence>
<name>A0A1A9Z405_GLOPL</name>
<dbReference type="EnsemblMetazoa" id="GPAI003162-RA">
    <property type="protein sequence ID" value="GPAI003162-PA"/>
    <property type="gene ID" value="GPAI003162"/>
</dbReference>
<dbReference type="AlphaFoldDB" id="A0A1A9Z405"/>
<evidence type="ECO:0000313" key="1">
    <source>
        <dbReference type="EnsemblMetazoa" id="GPAI003162-PA"/>
    </source>
</evidence>
<evidence type="ECO:0000313" key="2">
    <source>
        <dbReference type="Proteomes" id="UP000092445"/>
    </source>
</evidence>
<proteinExistence type="predicted"/>
<reference evidence="2" key="1">
    <citation type="submission" date="2014-03" db="EMBL/GenBank/DDBJ databases">
        <authorList>
            <person name="Aksoy S."/>
            <person name="Warren W."/>
            <person name="Wilson R.K."/>
        </authorList>
    </citation>
    <scope>NUCLEOTIDE SEQUENCE [LARGE SCALE GENOMIC DNA]</scope>
    <source>
        <strain evidence="2">IAEA</strain>
    </source>
</reference>
<keyword evidence="2" id="KW-1185">Reference proteome</keyword>
<accession>A0A1A9Z405</accession>
<protein>
    <submittedName>
        <fullName evidence="1">Uncharacterized protein</fullName>
    </submittedName>
</protein>
<dbReference type="Proteomes" id="UP000092445">
    <property type="component" value="Unassembled WGS sequence"/>
</dbReference>